<accession>A0ABY9E5X8</accession>
<name>A0ABY9E5X8_9GAMM</name>
<sequence>MFVLSGDFTQSDPMDIRSLSVAYENYRKYLEENKSRFSDAAYQFAMEHWANDPNDHKALHDSWLEDFTIEERGINKDERCVNVTLKMLGAYHDGYIVVSYLGVTRYSFSHMGCHSGHGDYYRGEIRASEEDYGKAIHEIEWRSGDRWLIEFSDLSVSWSPRYLGSE</sequence>
<protein>
    <submittedName>
        <fullName evidence="1">Uncharacterized protein</fullName>
    </submittedName>
</protein>
<dbReference type="RefSeq" id="WP_301414183.1">
    <property type="nucleotide sequence ID" value="NZ_CP098023.1"/>
</dbReference>
<proteinExistence type="predicted"/>
<dbReference type="EMBL" id="CP098023">
    <property type="protein sequence ID" value="WKD48428.1"/>
    <property type="molecule type" value="Genomic_DNA"/>
</dbReference>
<gene>
    <name evidence="1" type="ORF">M8T91_10865</name>
</gene>
<keyword evidence="2" id="KW-1185">Reference proteome</keyword>
<dbReference type="Proteomes" id="UP001321520">
    <property type="component" value="Chromosome"/>
</dbReference>
<evidence type="ECO:0000313" key="2">
    <source>
        <dbReference type="Proteomes" id="UP001321520"/>
    </source>
</evidence>
<evidence type="ECO:0000313" key="1">
    <source>
        <dbReference type="EMBL" id="WKD48428.1"/>
    </source>
</evidence>
<organism evidence="1 2">
    <name type="scientific">Microbulbifer spongiae</name>
    <dbReference type="NCBI Taxonomy" id="2944933"/>
    <lineage>
        <taxon>Bacteria</taxon>
        <taxon>Pseudomonadati</taxon>
        <taxon>Pseudomonadota</taxon>
        <taxon>Gammaproteobacteria</taxon>
        <taxon>Cellvibrionales</taxon>
        <taxon>Microbulbiferaceae</taxon>
        <taxon>Microbulbifer</taxon>
    </lineage>
</organism>
<reference evidence="1 2" key="1">
    <citation type="submission" date="2022-05" db="EMBL/GenBank/DDBJ databases">
        <title>Microbulbifer sp. nov., isolated from sponge.</title>
        <authorList>
            <person name="Gao L."/>
        </authorList>
    </citation>
    <scope>NUCLEOTIDE SEQUENCE [LARGE SCALE GENOMIC DNA]</scope>
    <source>
        <strain evidence="1 2">MI-G</strain>
    </source>
</reference>